<dbReference type="Pfam" id="PF01978">
    <property type="entry name" value="TrmB"/>
    <property type="match status" value="1"/>
</dbReference>
<dbReference type="InterPro" id="IPR036388">
    <property type="entry name" value="WH-like_DNA-bd_sf"/>
</dbReference>
<name>A0ABT8ME58_9EURY</name>
<sequence>MSEPREIPVHIIESLKSLGLTKYEALVYIGLLRVAGATATEIHEISGVPRASVYPVLDRLMQKSLVSVSHTSPKRFNATPPDDGIDSLMHRIEEDAAQAREALTAIYREKAEEHRADQEFIWSIYGQENIQGRLTDLIRNAGKEIRMVANWNLLSETILPLLRQARGAIAVEVVTDFWEGEVPEGVAVHVHRHCMKHEQCENHPPMENAGVFIVDGAKVLVWMGSSGEETSALYSESPGFVQFFSRYWTNIRDWVKLSNQ</sequence>
<dbReference type="InterPro" id="IPR036390">
    <property type="entry name" value="WH_DNA-bd_sf"/>
</dbReference>
<dbReference type="PANTHER" id="PTHR34293">
    <property type="entry name" value="HTH-TYPE TRANSCRIPTIONAL REGULATOR TRMBL2"/>
    <property type="match status" value="1"/>
</dbReference>
<dbReference type="InterPro" id="IPR002831">
    <property type="entry name" value="Tscrpt_reg_TrmB_N"/>
</dbReference>
<evidence type="ECO:0000313" key="3">
    <source>
        <dbReference type="Proteomes" id="UP001168338"/>
    </source>
</evidence>
<dbReference type="SUPFAM" id="SSF46785">
    <property type="entry name" value="Winged helix' DNA-binding domain"/>
    <property type="match status" value="1"/>
</dbReference>
<proteinExistence type="predicted"/>
<dbReference type="Gene3D" id="1.10.10.10">
    <property type="entry name" value="Winged helix-like DNA-binding domain superfamily/Winged helix DNA-binding domain"/>
    <property type="match status" value="1"/>
</dbReference>
<dbReference type="CDD" id="cd09124">
    <property type="entry name" value="PLDc_like_TrmB_middle"/>
    <property type="match status" value="1"/>
</dbReference>
<dbReference type="InterPro" id="IPR051797">
    <property type="entry name" value="TrmB-like"/>
</dbReference>
<gene>
    <name evidence="2" type="ORF">FGU65_14820</name>
</gene>
<organism evidence="2 3">
    <name type="scientific">Methanoculleus frigidifontis</name>
    <dbReference type="NCBI Taxonomy" id="2584085"/>
    <lineage>
        <taxon>Archaea</taxon>
        <taxon>Methanobacteriati</taxon>
        <taxon>Methanobacteriota</taxon>
        <taxon>Stenosarchaea group</taxon>
        <taxon>Methanomicrobia</taxon>
        <taxon>Methanomicrobiales</taxon>
        <taxon>Methanomicrobiaceae</taxon>
        <taxon>Methanoculleus</taxon>
    </lineage>
</organism>
<dbReference type="EMBL" id="VCYH01000016">
    <property type="protein sequence ID" value="MDN7026135.1"/>
    <property type="molecule type" value="Genomic_DNA"/>
</dbReference>
<evidence type="ECO:0000259" key="1">
    <source>
        <dbReference type="Pfam" id="PF01978"/>
    </source>
</evidence>
<dbReference type="PANTHER" id="PTHR34293:SF1">
    <property type="entry name" value="HTH-TYPE TRANSCRIPTIONAL REGULATOR TRMBL2"/>
    <property type="match status" value="1"/>
</dbReference>
<reference evidence="2" key="1">
    <citation type="submission" date="2019-05" db="EMBL/GenBank/DDBJ databases">
        <title>Methanoculleus sp. FWC-SCC1, a methanogenic archaeon isolated from deep marine cold seep.</title>
        <authorList>
            <person name="Chen Y.-W."/>
            <person name="Chen S.-C."/>
            <person name="Teng N.-H."/>
            <person name="Lai M.-C."/>
        </authorList>
    </citation>
    <scope>NUCLEOTIDE SEQUENCE</scope>
    <source>
        <strain evidence="2">FWC-SCC1</strain>
    </source>
</reference>
<protein>
    <submittedName>
        <fullName evidence="2">TrmB family transcriptional regulator</fullName>
    </submittedName>
</protein>
<evidence type="ECO:0000313" key="2">
    <source>
        <dbReference type="EMBL" id="MDN7026135.1"/>
    </source>
</evidence>
<dbReference type="Proteomes" id="UP001168338">
    <property type="component" value="Unassembled WGS sequence"/>
</dbReference>
<feature type="domain" description="Transcription regulator TrmB N-terminal" evidence="1">
    <location>
        <begin position="15"/>
        <end position="81"/>
    </location>
</feature>
<comment type="caution">
    <text evidence="2">The sequence shown here is derived from an EMBL/GenBank/DDBJ whole genome shotgun (WGS) entry which is preliminary data.</text>
</comment>
<keyword evidence="3" id="KW-1185">Reference proteome</keyword>
<accession>A0ABT8ME58</accession>
<dbReference type="RefSeq" id="WP_301665343.1">
    <property type="nucleotide sequence ID" value="NZ_VCYH01000016.1"/>
</dbReference>